<evidence type="ECO:0000256" key="5">
    <source>
        <dbReference type="ARBA" id="ARBA00022475"/>
    </source>
</evidence>
<protein>
    <recommendedName>
        <fullName evidence="3">Type II secretion system protein N</fullName>
    </recommendedName>
    <alternativeName>
        <fullName evidence="10">General secretion pathway protein N</fullName>
    </alternativeName>
</protein>
<evidence type="ECO:0000256" key="3">
    <source>
        <dbReference type="ARBA" id="ARBA00021563"/>
    </source>
</evidence>
<dbReference type="GO" id="GO:0015627">
    <property type="term" value="C:type II protein secretion system complex"/>
    <property type="evidence" value="ECO:0007669"/>
    <property type="project" value="InterPro"/>
</dbReference>
<dbReference type="RefSeq" id="WP_188924787.1">
    <property type="nucleotide sequence ID" value="NZ_BMQI01000014.1"/>
</dbReference>
<dbReference type="Proteomes" id="UP001139408">
    <property type="component" value="Unassembled WGS sequence"/>
</dbReference>
<keyword evidence="11" id="KW-1133">Transmembrane helix</keyword>
<evidence type="ECO:0000256" key="6">
    <source>
        <dbReference type="ARBA" id="ARBA00022519"/>
    </source>
</evidence>
<name>A0A9X1Z3N7_9GAMM</name>
<keyword evidence="6" id="KW-0997">Cell inner membrane</keyword>
<evidence type="ECO:0000256" key="4">
    <source>
        <dbReference type="ARBA" id="ARBA00022448"/>
    </source>
</evidence>
<reference evidence="12" key="1">
    <citation type="submission" date="2022-01" db="EMBL/GenBank/DDBJ databases">
        <title>Whole genome-based taxonomy of the Shewanellaceae.</title>
        <authorList>
            <person name="Martin-Rodriguez A.J."/>
        </authorList>
    </citation>
    <scope>NUCLEOTIDE SEQUENCE</scope>
    <source>
        <strain evidence="12">DSM 23803</strain>
    </source>
</reference>
<evidence type="ECO:0000313" key="13">
    <source>
        <dbReference type="Proteomes" id="UP001139408"/>
    </source>
</evidence>
<evidence type="ECO:0000256" key="1">
    <source>
        <dbReference type="ARBA" id="ARBA00004533"/>
    </source>
</evidence>
<organism evidence="12 13">
    <name type="scientific">Shewanella algicola</name>
    <dbReference type="NCBI Taxonomy" id="640633"/>
    <lineage>
        <taxon>Bacteria</taxon>
        <taxon>Pseudomonadati</taxon>
        <taxon>Pseudomonadota</taxon>
        <taxon>Gammaproteobacteria</taxon>
        <taxon>Alteromonadales</taxon>
        <taxon>Shewanellaceae</taxon>
        <taxon>Shewanella</taxon>
    </lineage>
</organism>
<keyword evidence="5" id="KW-1003">Cell membrane</keyword>
<keyword evidence="8" id="KW-0653">Protein transport</keyword>
<evidence type="ECO:0000256" key="10">
    <source>
        <dbReference type="ARBA" id="ARBA00030772"/>
    </source>
</evidence>
<comment type="subcellular location">
    <subcellularLocation>
        <location evidence="1">Cell inner membrane</location>
    </subcellularLocation>
</comment>
<accession>A0A9X1Z3N7</accession>
<evidence type="ECO:0000256" key="7">
    <source>
        <dbReference type="ARBA" id="ARBA00022692"/>
    </source>
</evidence>
<evidence type="ECO:0000313" key="12">
    <source>
        <dbReference type="EMBL" id="MCL1105156.1"/>
    </source>
</evidence>
<gene>
    <name evidence="12" type="ORF">L2749_07755</name>
</gene>
<comment type="caution">
    <text evidence="12">The sequence shown here is derived from an EMBL/GenBank/DDBJ whole genome shotgun (WGS) entry which is preliminary data.</text>
</comment>
<evidence type="ECO:0000256" key="9">
    <source>
        <dbReference type="ARBA" id="ARBA00023136"/>
    </source>
</evidence>
<dbReference type="AlphaFoldDB" id="A0A9X1Z3N7"/>
<proteinExistence type="inferred from homology"/>
<keyword evidence="13" id="KW-1185">Reference proteome</keyword>
<feature type="transmembrane region" description="Helical" evidence="11">
    <location>
        <begin position="7"/>
        <end position="28"/>
    </location>
</feature>
<dbReference type="InterPro" id="IPR022792">
    <property type="entry name" value="T2SS_protein-GspN"/>
</dbReference>
<evidence type="ECO:0000256" key="8">
    <source>
        <dbReference type="ARBA" id="ARBA00022927"/>
    </source>
</evidence>
<keyword evidence="9 11" id="KW-0472">Membrane</keyword>
<dbReference type="EMBL" id="JAKILJ010000014">
    <property type="protein sequence ID" value="MCL1105156.1"/>
    <property type="molecule type" value="Genomic_DNA"/>
</dbReference>
<evidence type="ECO:0000256" key="11">
    <source>
        <dbReference type="SAM" id="Phobius"/>
    </source>
</evidence>
<comment type="similarity">
    <text evidence="2">Belongs to the GSP N family.</text>
</comment>
<sequence>MSLFFKILFGVVVYIIFMIAYVPANWLVSIAPLPNNVLISGAEGTLWQGKAALVSVDKRQVEHVAWQLSPWGLFMGLANIDFSIGNRATPVSGKGSLTWSFAGVSGKNIRLDVPDSFLLAGARLPFKTQINGDVSLMVEVLEQGKPWCEQLKGKLFLNSTDVKNQFGIYPLGNIALGLSCIDGQLQLATDETLNALGLTGTAILGEGNLVKISAKIKPTDAQPQDLSKSLQFLGRQDSQGYYPINYQGIVPGL</sequence>
<dbReference type="Pfam" id="PF01203">
    <property type="entry name" value="T2SSN"/>
    <property type="match status" value="1"/>
</dbReference>
<dbReference type="GO" id="GO:0005886">
    <property type="term" value="C:plasma membrane"/>
    <property type="evidence" value="ECO:0007669"/>
    <property type="project" value="UniProtKB-SubCell"/>
</dbReference>
<dbReference type="GO" id="GO:0015628">
    <property type="term" value="P:protein secretion by the type II secretion system"/>
    <property type="evidence" value="ECO:0007669"/>
    <property type="project" value="InterPro"/>
</dbReference>
<keyword evidence="4" id="KW-0813">Transport</keyword>
<evidence type="ECO:0000256" key="2">
    <source>
        <dbReference type="ARBA" id="ARBA00007208"/>
    </source>
</evidence>
<keyword evidence="7 11" id="KW-0812">Transmembrane</keyword>